<dbReference type="VEuPathDB" id="TriTrypDB:Lsey_0057_0270"/>
<evidence type="ECO:0008006" key="4">
    <source>
        <dbReference type="Google" id="ProtNLM"/>
    </source>
</evidence>
<protein>
    <recommendedName>
        <fullName evidence="4">DNA polymerase delta subunit 3</fullName>
    </recommendedName>
</protein>
<feature type="compositionally biased region" description="Low complexity" evidence="1">
    <location>
        <begin position="166"/>
        <end position="183"/>
    </location>
</feature>
<organism evidence="2 3">
    <name type="scientific">Leptomonas seymouri</name>
    <dbReference type="NCBI Taxonomy" id="5684"/>
    <lineage>
        <taxon>Eukaryota</taxon>
        <taxon>Discoba</taxon>
        <taxon>Euglenozoa</taxon>
        <taxon>Kinetoplastea</taxon>
        <taxon>Metakinetoplastina</taxon>
        <taxon>Trypanosomatida</taxon>
        <taxon>Trypanosomatidae</taxon>
        <taxon>Leishmaniinae</taxon>
        <taxon>Leptomonas</taxon>
    </lineage>
</organism>
<dbReference type="Proteomes" id="UP000038009">
    <property type="component" value="Unassembled WGS sequence"/>
</dbReference>
<dbReference type="AlphaFoldDB" id="A0A0N1HYZ0"/>
<feature type="compositionally biased region" description="Basic residues" evidence="1">
    <location>
        <begin position="255"/>
        <end position="267"/>
    </location>
</feature>
<feature type="compositionally biased region" description="Low complexity" evidence="1">
    <location>
        <begin position="469"/>
        <end position="488"/>
    </location>
</feature>
<proteinExistence type="predicted"/>
<comment type="caution">
    <text evidence="2">The sequence shown here is derived from an EMBL/GenBank/DDBJ whole genome shotgun (WGS) entry which is preliminary data.</text>
</comment>
<evidence type="ECO:0000313" key="3">
    <source>
        <dbReference type="Proteomes" id="UP000038009"/>
    </source>
</evidence>
<dbReference type="OMA" id="MQTEMKV"/>
<accession>A0A0N1HYZ0</accession>
<feature type="region of interest" description="Disordered" evidence="1">
    <location>
        <begin position="240"/>
        <end position="327"/>
    </location>
</feature>
<sequence length="514" mass="53807">MEAQIVSLLHSRPLVMASEAACLLDASEQEVRSVFAAIANAHAAAYTLLGGTVDEVARGSTSTTKVAMQKVDNADREACVYALMKLTYPTHVAASAVPIQLRPGACDTLRSYPVVSRDVLGSRPKDTPDMVAPLATRLPTVQAVAPASAAAVKVEPVDSLVSSRVSPSTATPTLPAPAAEASPVPSPLAPLEIQSPAPVSTLEKTLKEEPAEDVAASSVVKTPMAAAPRTATIFDKMKEAAATKRPREGDDVSAKAKKAATPKPRKAAKTENTTSLAKLARASKKKAGMASPPPAPSSLSFLDEDDGDAMKGFSNSEENTCHEAPPAVFEEAPVLDVVEVSASNDEVILCDDAPPLAFRPAAPVAPASSTIVKKDAAAKKSSVSAKEHGATQSNLSVFFNPAVVEFQKSYMREMQTEMKVENGEYICVDVPCYKHKATGDVISEEEYHRQTAQLVRSYDANAETPMHHSAGAMPDASPSPAAKSAVHSPGDKTEKSKASSGPAMTLLSFFKPAA</sequence>
<dbReference type="OrthoDB" id="267261at2759"/>
<gene>
    <name evidence="2" type="ORF">ABL78_2676</name>
</gene>
<reference evidence="2 3" key="1">
    <citation type="journal article" date="2015" name="PLoS Pathog.">
        <title>Leptomonas seymouri: Adaptations to the Dixenous Life Cycle Analyzed by Genome Sequencing, Transcriptome Profiling and Co-infection with Leishmania donovani.</title>
        <authorList>
            <person name="Kraeva N."/>
            <person name="Butenko A."/>
            <person name="Hlavacova J."/>
            <person name="Kostygov A."/>
            <person name="Myskova J."/>
            <person name="Grybchuk D."/>
            <person name="Lestinova T."/>
            <person name="Votypka J."/>
            <person name="Volf P."/>
            <person name="Opperdoes F."/>
            <person name="Flegontov P."/>
            <person name="Lukes J."/>
            <person name="Yurchenko V."/>
        </authorList>
    </citation>
    <scope>NUCLEOTIDE SEQUENCE [LARGE SCALE GENOMIC DNA]</scope>
    <source>
        <strain evidence="2 3">ATCC 30220</strain>
    </source>
</reference>
<evidence type="ECO:0000313" key="2">
    <source>
        <dbReference type="EMBL" id="KPI88252.1"/>
    </source>
</evidence>
<name>A0A0N1HYZ0_LEPSE</name>
<keyword evidence="3" id="KW-1185">Reference proteome</keyword>
<feature type="compositionally biased region" description="Basic and acidic residues" evidence="1">
    <location>
        <begin position="240"/>
        <end position="254"/>
    </location>
</feature>
<evidence type="ECO:0000256" key="1">
    <source>
        <dbReference type="SAM" id="MobiDB-lite"/>
    </source>
</evidence>
<feature type="region of interest" description="Disordered" evidence="1">
    <location>
        <begin position="465"/>
        <end position="501"/>
    </location>
</feature>
<dbReference type="EMBL" id="LJSK01000057">
    <property type="protein sequence ID" value="KPI88252.1"/>
    <property type="molecule type" value="Genomic_DNA"/>
</dbReference>
<feature type="region of interest" description="Disordered" evidence="1">
    <location>
        <begin position="163"/>
        <end position="192"/>
    </location>
</feature>